<dbReference type="SUPFAM" id="SSF52788">
    <property type="entry name" value="Phosphotyrosine protein phosphatases I"/>
    <property type="match status" value="1"/>
</dbReference>
<dbReference type="GO" id="GO:0004725">
    <property type="term" value="F:protein tyrosine phosphatase activity"/>
    <property type="evidence" value="ECO:0007669"/>
    <property type="project" value="InterPro"/>
</dbReference>
<evidence type="ECO:0000256" key="3">
    <source>
        <dbReference type="ARBA" id="ARBA00022912"/>
    </source>
</evidence>
<evidence type="ECO:0000256" key="4">
    <source>
        <dbReference type="PIRSR" id="PIRSR617867-1"/>
    </source>
</evidence>
<reference evidence="6" key="1">
    <citation type="submission" date="2021-08" db="EMBL/GenBank/DDBJ databases">
        <title>WGS assembly of Ceratopteris richardii.</title>
        <authorList>
            <person name="Marchant D.B."/>
            <person name="Chen G."/>
            <person name="Jenkins J."/>
            <person name="Shu S."/>
            <person name="Leebens-Mack J."/>
            <person name="Grimwood J."/>
            <person name="Schmutz J."/>
            <person name="Soltis P."/>
            <person name="Soltis D."/>
            <person name="Chen Z.-H."/>
        </authorList>
    </citation>
    <scope>NUCLEOTIDE SEQUENCE</scope>
    <source>
        <strain evidence="6">Whitten #5841</strain>
        <tissue evidence="6">Leaf</tissue>
    </source>
</reference>
<dbReference type="AlphaFoldDB" id="A0A8T2R7A6"/>
<dbReference type="InterPro" id="IPR050438">
    <property type="entry name" value="LMW_PTPase"/>
</dbReference>
<accession>A0A8T2R7A6</accession>
<dbReference type="EMBL" id="CM035434">
    <property type="protein sequence ID" value="KAH7291578.1"/>
    <property type="molecule type" value="Genomic_DNA"/>
</dbReference>
<dbReference type="InterPro" id="IPR036196">
    <property type="entry name" value="Ptyr_pPase_sf"/>
</dbReference>
<dbReference type="OMA" id="NCVTPVF"/>
<proteinExistence type="inferred from homology"/>
<dbReference type="PANTHER" id="PTHR11717:SF7">
    <property type="entry name" value="LOW MOLECULAR WEIGHT PHOSPHOTYROSINE PROTEIN PHOSPHATASE"/>
    <property type="match status" value="1"/>
</dbReference>
<dbReference type="PRINTS" id="PR00719">
    <property type="entry name" value="LMWPTPASE"/>
</dbReference>
<dbReference type="InterPro" id="IPR023485">
    <property type="entry name" value="Ptyr_pPase"/>
</dbReference>
<dbReference type="SMART" id="SM00226">
    <property type="entry name" value="LMWPc"/>
    <property type="match status" value="1"/>
</dbReference>
<dbReference type="Pfam" id="PF01451">
    <property type="entry name" value="LMWPc"/>
    <property type="match status" value="1"/>
</dbReference>
<dbReference type="PANTHER" id="PTHR11717">
    <property type="entry name" value="LOW MOLECULAR WEIGHT PROTEIN TYROSINE PHOSPHATASE"/>
    <property type="match status" value="1"/>
</dbReference>
<gene>
    <name evidence="6" type="ORF">KP509_29G022500</name>
</gene>
<dbReference type="InterPro" id="IPR017867">
    <property type="entry name" value="Tyr_phospatase_low_mol_wt"/>
</dbReference>
<dbReference type="OrthoDB" id="3388at2759"/>
<protein>
    <recommendedName>
        <fullName evidence="5">Phosphotyrosine protein phosphatase I domain-containing protein</fullName>
    </recommendedName>
</protein>
<feature type="domain" description="Phosphotyrosine protein phosphatase I" evidence="5">
    <location>
        <begin position="87"/>
        <end position="238"/>
    </location>
</feature>
<evidence type="ECO:0000313" key="7">
    <source>
        <dbReference type="Proteomes" id="UP000825935"/>
    </source>
</evidence>
<name>A0A8T2R7A6_CERRI</name>
<dbReference type="Proteomes" id="UP000825935">
    <property type="component" value="Chromosome 29"/>
</dbReference>
<evidence type="ECO:0000259" key="5">
    <source>
        <dbReference type="SMART" id="SM00226"/>
    </source>
</evidence>
<evidence type="ECO:0000256" key="2">
    <source>
        <dbReference type="ARBA" id="ARBA00022801"/>
    </source>
</evidence>
<sequence>MALPHSLSSASLAAGDTVEYLASPGLIRSRYPRPRSKFRFLRRAVIRAQQLQTASPAERFDVSNSCVQPVFRSIPNASEKHTGGDRIKVLFLSESNMCRSVYAEAIFKKLVKDKEVQDVIECTSKGTRDYNTGDKPDGNVLEVAKDLGLDIKDHSATVFKCERDVVLYDLLLVMDKFTASDVLKDVTIYETIDKNTKYCWKVRRLGEFCLDRKIEDIDDPLYGNTGGEEEMVENFWKLAFQKLSIDTLFLFEVELHRVALDIYDSCNGLVSFLSDILTNLEDKENLKEVLAHKMGSMTPTEWVRPPMLSK</sequence>
<comment type="caution">
    <text evidence="6">The sequence shown here is derived from an EMBL/GenBank/DDBJ whole genome shotgun (WGS) entry which is preliminary data.</text>
</comment>
<keyword evidence="3" id="KW-0904">Protein phosphatase</keyword>
<evidence type="ECO:0000313" key="6">
    <source>
        <dbReference type="EMBL" id="KAH7291578.1"/>
    </source>
</evidence>
<keyword evidence="7" id="KW-1185">Reference proteome</keyword>
<dbReference type="Gene3D" id="3.40.50.2300">
    <property type="match status" value="1"/>
</dbReference>
<comment type="similarity">
    <text evidence="1">Belongs to the low molecular weight phosphotyrosine protein phosphatase family.</text>
</comment>
<organism evidence="6 7">
    <name type="scientific">Ceratopteris richardii</name>
    <name type="common">Triangle waterfern</name>
    <dbReference type="NCBI Taxonomy" id="49495"/>
    <lineage>
        <taxon>Eukaryota</taxon>
        <taxon>Viridiplantae</taxon>
        <taxon>Streptophyta</taxon>
        <taxon>Embryophyta</taxon>
        <taxon>Tracheophyta</taxon>
        <taxon>Polypodiopsida</taxon>
        <taxon>Polypodiidae</taxon>
        <taxon>Polypodiales</taxon>
        <taxon>Pteridineae</taxon>
        <taxon>Pteridaceae</taxon>
        <taxon>Parkerioideae</taxon>
        <taxon>Ceratopteris</taxon>
    </lineage>
</organism>
<keyword evidence="2" id="KW-0378">Hydrolase</keyword>
<evidence type="ECO:0000256" key="1">
    <source>
        <dbReference type="ARBA" id="ARBA00011063"/>
    </source>
</evidence>
<feature type="active site" description="Proton donor" evidence="4">
    <location>
        <position position="219"/>
    </location>
</feature>
<feature type="active site" evidence="4">
    <location>
        <position position="99"/>
    </location>
</feature>